<reference evidence="5 6" key="1">
    <citation type="journal article" date="2024" name="Int. J. Syst. Evol. Microbiol.">
        <title>Lacrimispora brassicae sp. nov. isolated from fermented cabbage, and proposal of Clostridium indicum Gundawar et al. 2019 and Clostridium methoxybenzovorans Mechichi et al. 1999 as heterotypic synonyms of Lacrimispora amygdalina (Parshina et al. 2003) Haas and Blanchard 2020 and Lacrimispora indolis (McClung and McCoy 1957) Haas and Blanchard 2020, respectively.</title>
        <authorList>
            <person name="Kobayashi H."/>
            <person name="Tanizawa Y."/>
            <person name="Sakamoto M."/>
            <person name="Ohkuma M."/>
            <person name="Tohno M."/>
        </authorList>
    </citation>
    <scope>NUCLEOTIDE SEQUENCE [LARGE SCALE GENOMIC DNA]</scope>
    <source>
        <strain evidence="5 6">DSM 12857</strain>
    </source>
</reference>
<comment type="caution">
    <text evidence="5">The sequence shown here is derived from an EMBL/GenBank/DDBJ whole genome shotgun (WGS) entry which is preliminary data.</text>
</comment>
<protein>
    <recommendedName>
        <fullName evidence="4">HTH arsR-type domain-containing protein</fullName>
    </recommendedName>
</protein>
<evidence type="ECO:0000259" key="4">
    <source>
        <dbReference type="PROSITE" id="PS50987"/>
    </source>
</evidence>
<accession>A0ABQ5MBB5</accession>
<evidence type="ECO:0000256" key="2">
    <source>
        <dbReference type="ARBA" id="ARBA00023125"/>
    </source>
</evidence>
<dbReference type="Gene3D" id="1.10.10.10">
    <property type="entry name" value="Winged helix-like DNA-binding domain superfamily/Winged helix DNA-binding domain"/>
    <property type="match status" value="1"/>
</dbReference>
<keyword evidence="2" id="KW-0238">DNA-binding</keyword>
<evidence type="ECO:0000256" key="3">
    <source>
        <dbReference type="ARBA" id="ARBA00023163"/>
    </source>
</evidence>
<dbReference type="EMBL" id="BRPJ01000086">
    <property type="protein sequence ID" value="GLB32096.1"/>
    <property type="molecule type" value="Genomic_DNA"/>
</dbReference>
<dbReference type="CDD" id="cd00090">
    <property type="entry name" value="HTH_ARSR"/>
    <property type="match status" value="1"/>
</dbReference>
<dbReference type="PANTHER" id="PTHR33154:SF33">
    <property type="entry name" value="TRANSCRIPTIONAL REPRESSOR SDPR"/>
    <property type="match status" value="1"/>
</dbReference>
<dbReference type="SUPFAM" id="SSF46785">
    <property type="entry name" value="Winged helix' DNA-binding domain"/>
    <property type="match status" value="1"/>
</dbReference>
<evidence type="ECO:0000313" key="6">
    <source>
        <dbReference type="Proteomes" id="UP001419084"/>
    </source>
</evidence>
<dbReference type="PROSITE" id="PS50987">
    <property type="entry name" value="HTH_ARSR_2"/>
    <property type="match status" value="1"/>
</dbReference>
<dbReference type="SMART" id="SM00418">
    <property type="entry name" value="HTH_ARSR"/>
    <property type="match status" value="1"/>
</dbReference>
<sequence>MANGDFSELFKSCMPLFIALGDEVRLTIIEVLARTDSFQTEGLAYMGNQTAVRGMNVNEITDRTSLSRPAISHHLKILKEAGLVSARQEGTANYYFLTFGESTKKLCTLGQYLQNYMDPVQIIYGESGNR</sequence>
<dbReference type="PANTHER" id="PTHR33154">
    <property type="entry name" value="TRANSCRIPTIONAL REGULATOR, ARSR FAMILY"/>
    <property type="match status" value="1"/>
</dbReference>
<feature type="domain" description="HTH arsR-type" evidence="4">
    <location>
        <begin position="5"/>
        <end position="117"/>
    </location>
</feature>
<dbReference type="Pfam" id="PF01022">
    <property type="entry name" value="HTH_5"/>
    <property type="match status" value="1"/>
</dbReference>
<evidence type="ECO:0000256" key="1">
    <source>
        <dbReference type="ARBA" id="ARBA00023015"/>
    </source>
</evidence>
<evidence type="ECO:0000313" key="5">
    <source>
        <dbReference type="EMBL" id="GLB32096.1"/>
    </source>
</evidence>
<keyword evidence="6" id="KW-1185">Reference proteome</keyword>
<organism evidence="5 6">
    <name type="scientific">Lacrimispora amygdalina</name>
    <dbReference type="NCBI Taxonomy" id="253257"/>
    <lineage>
        <taxon>Bacteria</taxon>
        <taxon>Bacillati</taxon>
        <taxon>Bacillota</taxon>
        <taxon>Clostridia</taxon>
        <taxon>Lachnospirales</taxon>
        <taxon>Lachnospiraceae</taxon>
        <taxon>Lacrimispora</taxon>
    </lineage>
</organism>
<dbReference type="Proteomes" id="UP001419084">
    <property type="component" value="Unassembled WGS sequence"/>
</dbReference>
<dbReference type="InterPro" id="IPR036388">
    <property type="entry name" value="WH-like_DNA-bd_sf"/>
</dbReference>
<dbReference type="InterPro" id="IPR001845">
    <property type="entry name" value="HTH_ArsR_DNA-bd_dom"/>
</dbReference>
<keyword evidence="1" id="KW-0805">Transcription regulation</keyword>
<gene>
    <name evidence="5" type="ORF">LAD12857_40190</name>
</gene>
<dbReference type="InterPro" id="IPR011991">
    <property type="entry name" value="ArsR-like_HTH"/>
</dbReference>
<keyword evidence="3" id="KW-0804">Transcription</keyword>
<dbReference type="InterPro" id="IPR036390">
    <property type="entry name" value="WH_DNA-bd_sf"/>
</dbReference>
<name>A0ABQ5MBB5_9FIRM</name>
<dbReference type="InterPro" id="IPR051081">
    <property type="entry name" value="HTH_MetalResp_TranReg"/>
</dbReference>
<proteinExistence type="predicted"/>